<evidence type="ECO:0000313" key="1">
    <source>
        <dbReference type="EMBL" id="VDD19830.1"/>
    </source>
</evidence>
<dbReference type="AlphaFoldDB" id="A0A3P6CYW9"/>
<gene>
    <name evidence="1" type="ORF">BOLC2T06921H</name>
</gene>
<name>A0A3P6CYW9_BRAOL</name>
<organism evidence="1">
    <name type="scientific">Brassica oleracea</name>
    <name type="common">Wild cabbage</name>
    <dbReference type="NCBI Taxonomy" id="3712"/>
    <lineage>
        <taxon>Eukaryota</taxon>
        <taxon>Viridiplantae</taxon>
        <taxon>Streptophyta</taxon>
        <taxon>Embryophyta</taxon>
        <taxon>Tracheophyta</taxon>
        <taxon>Spermatophyta</taxon>
        <taxon>Magnoliopsida</taxon>
        <taxon>eudicotyledons</taxon>
        <taxon>Gunneridae</taxon>
        <taxon>Pentapetalae</taxon>
        <taxon>rosids</taxon>
        <taxon>malvids</taxon>
        <taxon>Brassicales</taxon>
        <taxon>Brassicaceae</taxon>
        <taxon>Brassiceae</taxon>
        <taxon>Brassica</taxon>
    </lineage>
</organism>
<accession>A0A3P6CYW9</accession>
<proteinExistence type="predicted"/>
<reference evidence="1" key="1">
    <citation type="submission" date="2018-11" db="EMBL/GenBank/DDBJ databases">
        <authorList>
            <consortium name="Genoscope - CEA"/>
            <person name="William W."/>
        </authorList>
    </citation>
    <scope>NUCLEOTIDE SEQUENCE</scope>
</reference>
<dbReference type="EMBL" id="LR031874">
    <property type="protein sequence ID" value="VDD19830.1"/>
    <property type="molecule type" value="Genomic_DNA"/>
</dbReference>
<sequence>MINPGRSKAAVYDFWRRTLIVFLTKKKMKTKNVWA</sequence>
<protein>
    <submittedName>
        <fullName evidence="1">Uncharacterized protein</fullName>
    </submittedName>
</protein>